<organism evidence="1 2">
    <name type="scientific">Litorilituus lipolyticus</name>
    <dbReference type="NCBI Taxonomy" id="2491017"/>
    <lineage>
        <taxon>Bacteria</taxon>
        <taxon>Pseudomonadati</taxon>
        <taxon>Pseudomonadota</taxon>
        <taxon>Gammaproteobacteria</taxon>
        <taxon>Alteromonadales</taxon>
        <taxon>Colwelliaceae</taxon>
        <taxon>Litorilituus</taxon>
    </lineage>
</organism>
<protein>
    <recommendedName>
        <fullName evidence="3">Type 4 fimbrial biogenesis protein PilX N-terminal domain-containing protein</fullName>
    </recommendedName>
</protein>
<dbReference type="RefSeq" id="WP_140600790.1">
    <property type="nucleotide sequence ID" value="NZ_SAWY01000001.1"/>
</dbReference>
<evidence type="ECO:0000313" key="1">
    <source>
        <dbReference type="EMBL" id="TPH19234.1"/>
    </source>
</evidence>
<dbReference type="Proteomes" id="UP000315303">
    <property type="component" value="Unassembled WGS sequence"/>
</dbReference>
<keyword evidence="2" id="KW-1185">Reference proteome</keyword>
<gene>
    <name evidence="1" type="ORF">EPA86_00460</name>
</gene>
<proteinExistence type="predicted"/>
<dbReference type="OrthoDB" id="6227101at2"/>
<sequence>MNYTFIKMNKQNGVVLVVSLVFLIALTAVASTLMLNTTADVKMSGASEDKVVATEEAVSAMDEVIYRQVNPATGGSNAFALPIVKFKDGNIDLKAALIKTKKNVTTVGVGLPNNKYVIEIPCPHMSQASSVQTLSCNILRVQLDKTYGRKNTSIVQVESGVAQPLLR</sequence>
<accession>A0A502L830</accession>
<evidence type="ECO:0008006" key="3">
    <source>
        <dbReference type="Google" id="ProtNLM"/>
    </source>
</evidence>
<reference evidence="1 2" key="1">
    <citation type="submission" date="2019-01" db="EMBL/GenBank/DDBJ databases">
        <title>Litorilituus lipolytica sp. nov., isolated from intertidal sand of the Yellow Sea in China.</title>
        <authorList>
            <person name="Liu A."/>
        </authorList>
    </citation>
    <scope>NUCLEOTIDE SEQUENCE [LARGE SCALE GENOMIC DNA]</scope>
    <source>
        <strain evidence="1 2">RZ04</strain>
    </source>
</reference>
<dbReference type="EMBL" id="SAWY01000001">
    <property type="protein sequence ID" value="TPH19234.1"/>
    <property type="molecule type" value="Genomic_DNA"/>
</dbReference>
<name>A0A502L830_9GAMM</name>
<evidence type="ECO:0000313" key="2">
    <source>
        <dbReference type="Proteomes" id="UP000315303"/>
    </source>
</evidence>
<comment type="caution">
    <text evidence="1">The sequence shown here is derived from an EMBL/GenBank/DDBJ whole genome shotgun (WGS) entry which is preliminary data.</text>
</comment>
<dbReference type="AlphaFoldDB" id="A0A502L830"/>